<protein>
    <recommendedName>
        <fullName evidence="5">Nickel transport protein</fullName>
    </recommendedName>
</protein>
<reference evidence="3 4" key="1">
    <citation type="submission" date="2024-08" db="EMBL/GenBank/DDBJ databases">
        <title>Sulfate-reducing bacteria isolated from formation water of the oil field in Kazakhstan and description of Pseudodesulfovibrio sp.</title>
        <authorList>
            <person name="Bidzhieva S.K."/>
            <person name="Tourova T.P."/>
            <person name="Grouzdev D.S."/>
            <person name="Beletsky A.V."/>
            <person name="Sokolova D.S."/>
            <person name="Samigullina S.R."/>
            <person name="Poltaraus A.B."/>
            <person name="Avtukh A.N."/>
            <person name="Tereshina V.M."/>
            <person name="Zhaparov N.S."/>
            <person name="Mardanov A.V."/>
            <person name="Nazina T.N."/>
        </authorList>
    </citation>
    <scope>NUCLEOTIDE SEQUENCE [LARGE SCALE GENOMIC DNA]</scope>
    <source>
        <strain evidence="3 4">9FUS</strain>
    </source>
</reference>
<keyword evidence="4" id="KW-1185">Reference proteome</keyword>
<proteinExistence type="predicted"/>
<gene>
    <name evidence="3" type="ORF">AB6M95_07715</name>
</gene>
<keyword evidence="1" id="KW-1133">Transmembrane helix</keyword>
<dbReference type="RefSeq" id="WP_371386155.1">
    <property type="nucleotide sequence ID" value="NZ_JBGLYH010000016.1"/>
</dbReference>
<comment type="caution">
    <text evidence="3">The sequence shown here is derived from an EMBL/GenBank/DDBJ whole genome shotgun (WGS) entry which is preliminary data.</text>
</comment>
<keyword evidence="2" id="KW-0732">Signal</keyword>
<name>A0ABV4K0Z3_9BACT</name>
<sequence>MNRLIIAVCLALAATLCLAAVSEAHKVNIFAYVDGDRIVTDSGYSRTKRVYDGEVEVYDAATGALLLSGKTDTDGKFAFVVPEAAREKKMDLRLLLKAGQGHQAEWTVRYEEFADAPRPVSDMVAEENPAVPAEAASESAPASAPAASAAGALTAAEVDAIVKREVEPIKRMLAELHDSGPSMTDIFGGIGWIFGLFGVAAYMKSRRNP</sequence>
<accession>A0ABV4K0Z3</accession>
<evidence type="ECO:0000256" key="2">
    <source>
        <dbReference type="SAM" id="SignalP"/>
    </source>
</evidence>
<organism evidence="3 4">
    <name type="scientific">Pseudodesulfovibrio karagichevae</name>
    <dbReference type="NCBI Taxonomy" id="3239305"/>
    <lineage>
        <taxon>Bacteria</taxon>
        <taxon>Pseudomonadati</taxon>
        <taxon>Thermodesulfobacteriota</taxon>
        <taxon>Desulfovibrionia</taxon>
        <taxon>Desulfovibrionales</taxon>
        <taxon>Desulfovibrionaceae</taxon>
    </lineage>
</organism>
<dbReference type="EMBL" id="JBGLYH010000016">
    <property type="protein sequence ID" value="MEZ7196629.1"/>
    <property type="molecule type" value="Genomic_DNA"/>
</dbReference>
<feature type="transmembrane region" description="Helical" evidence="1">
    <location>
        <begin position="186"/>
        <end position="203"/>
    </location>
</feature>
<keyword evidence="1" id="KW-0472">Membrane</keyword>
<keyword evidence="1" id="KW-0812">Transmembrane</keyword>
<feature type="signal peptide" evidence="2">
    <location>
        <begin position="1"/>
        <end position="19"/>
    </location>
</feature>
<feature type="chain" id="PRO_5046947960" description="Nickel transport protein" evidence="2">
    <location>
        <begin position="20"/>
        <end position="209"/>
    </location>
</feature>
<evidence type="ECO:0000313" key="4">
    <source>
        <dbReference type="Proteomes" id="UP001568698"/>
    </source>
</evidence>
<evidence type="ECO:0008006" key="5">
    <source>
        <dbReference type="Google" id="ProtNLM"/>
    </source>
</evidence>
<dbReference type="Proteomes" id="UP001568698">
    <property type="component" value="Unassembled WGS sequence"/>
</dbReference>
<evidence type="ECO:0000313" key="3">
    <source>
        <dbReference type="EMBL" id="MEZ7196629.1"/>
    </source>
</evidence>
<evidence type="ECO:0000256" key="1">
    <source>
        <dbReference type="SAM" id="Phobius"/>
    </source>
</evidence>